<evidence type="ECO:0000313" key="3">
    <source>
        <dbReference type="EMBL" id="CAX23860.1"/>
    </source>
</evidence>
<organism evidence="3 4">
    <name type="scientific">Methylorubrum extorquens (strain DSM 6343 / CIP 106787 / DM4)</name>
    <name type="common">Methylobacterium extorquens</name>
    <dbReference type="NCBI Taxonomy" id="661410"/>
    <lineage>
        <taxon>Bacteria</taxon>
        <taxon>Pseudomonadati</taxon>
        <taxon>Pseudomonadota</taxon>
        <taxon>Alphaproteobacteria</taxon>
        <taxon>Hyphomicrobiales</taxon>
        <taxon>Methylobacteriaceae</taxon>
        <taxon>Methylorubrum</taxon>
    </lineage>
</organism>
<feature type="signal peptide" evidence="2">
    <location>
        <begin position="1"/>
        <end position="21"/>
    </location>
</feature>
<gene>
    <name evidence="3" type="ORF">METD_I2259</name>
</gene>
<name>C7CDG9_METED</name>
<dbReference type="KEGG" id="mdi:METDI2259"/>
<evidence type="ECO:0000313" key="4">
    <source>
        <dbReference type="Proteomes" id="UP000008070"/>
    </source>
</evidence>
<accession>C7CDG9</accession>
<feature type="chain" id="PRO_5002976503" evidence="2">
    <location>
        <begin position="22"/>
        <end position="165"/>
    </location>
</feature>
<dbReference type="AlphaFoldDB" id="C7CDG9"/>
<dbReference type="RefSeq" id="WP_015822186.1">
    <property type="nucleotide sequence ID" value="NC_012988.1"/>
</dbReference>
<feature type="compositionally biased region" description="Low complexity" evidence="1">
    <location>
        <begin position="31"/>
        <end position="43"/>
    </location>
</feature>
<reference evidence="4" key="1">
    <citation type="journal article" date="2009" name="PLoS ONE">
        <title>Methylobacterium genome sequences: a reference blueprint to investigate microbial metabolism of C1 compounds from natural and industrial sources.</title>
        <authorList>
            <person name="Vuilleumier S."/>
            <person name="Chistoserdova L."/>
            <person name="Lee M.-C."/>
            <person name="Bringel F."/>
            <person name="Lajus A."/>
            <person name="Zhou Y."/>
            <person name="Gourion B."/>
            <person name="Barbe V."/>
            <person name="Chang J."/>
            <person name="Cruveiller S."/>
            <person name="Dossat C."/>
            <person name="Gillett W."/>
            <person name="Gruffaz C."/>
            <person name="Haugen E."/>
            <person name="Hourcade E."/>
            <person name="Levy R."/>
            <person name="Mangenot S."/>
            <person name="Muller E."/>
            <person name="Nadalig T."/>
            <person name="Pagni M."/>
            <person name="Penny C."/>
            <person name="Peyraud R."/>
            <person name="Robinson D.G."/>
            <person name="Roche D."/>
            <person name="Rouy Z."/>
            <person name="Saenampechek C."/>
            <person name="Salvignol G."/>
            <person name="Vallenet D."/>
            <person name="Wu Z."/>
            <person name="Marx C.J."/>
            <person name="Vorholt J.A."/>
            <person name="Olson M.V."/>
            <person name="Kaul R."/>
            <person name="Weissenbach J."/>
            <person name="Medigue C."/>
            <person name="Lidstrom M.E."/>
        </authorList>
    </citation>
    <scope>NUCLEOTIDE SEQUENCE [LARGE SCALE GENOMIC DNA]</scope>
    <source>
        <strain evidence="4">DSM 6343 / CIP 106787 / DM4</strain>
    </source>
</reference>
<evidence type="ECO:0000256" key="2">
    <source>
        <dbReference type="SAM" id="SignalP"/>
    </source>
</evidence>
<dbReference type="Proteomes" id="UP000008070">
    <property type="component" value="Chromosome"/>
</dbReference>
<protein>
    <submittedName>
        <fullName evidence="3">Uncharacterized protein</fullName>
    </submittedName>
</protein>
<dbReference type="GeneID" id="72989251"/>
<feature type="region of interest" description="Disordered" evidence="1">
    <location>
        <begin position="19"/>
        <end position="57"/>
    </location>
</feature>
<evidence type="ECO:0000256" key="1">
    <source>
        <dbReference type="SAM" id="MobiDB-lite"/>
    </source>
</evidence>
<dbReference type="EMBL" id="FP103042">
    <property type="protein sequence ID" value="CAX23860.1"/>
    <property type="molecule type" value="Genomic_DNA"/>
</dbReference>
<sequence>MIVRSLIAAALIGGMAHPAAAQDTAPPPAATAPQEPSQTPSQEPSREAAPPRPIRNAPSPRALEFAAYIFSAVNVCGYRLNAPEFEALLAKQNTRPEDVSPRGPFGNRVIGIFTLMSNQMNLNREQACLAVAGEYGPEGNVVKNVLLPPGAGEPVPAPGGKPAQP</sequence>
<proteinExistence type="predicted"/>
<keyword evidence="2" id="KW-0732">Signal</keyword>
<dbReference type="HOGENOM" id="CLU_1675831_0_0_5"/>